<dbReference type="AlphaFoldDB" id="A0A068S0R8"/>
<comment type="caution">
    <text evidence="2">The sequence shown here is derived from an EMBL/GenBank/DDBJ whole genome shotgun (WGS) entry which is preliminary data.</text>
</comment>
<evidence type="ECO:0000313" key="2">
    <source>
        <dbReference type="EMBL" id="CDH54846.1"/>
    </source>
</evidence>
<feature type="compositionally biased region" description="Basic and acidic residues" evidence="1">
    <location>
        <begin position="9"/>
        <end position="25"/>
    </location>
</feature>
<organism evidence="2 3">
    <name type="scientific">Lichtheimia corymbifera JMRC:FSU:9682</name>
    <dbReference type="NCBI Taxonomy" id="1263082"/>
    <lineage>
        <taxon>Eukaryota</taxon>
        <taxon>Fungi</taxon>
        <taxon>Fungi incertae sedis</taxon>
        <taxon>Mucoromycota</taxon>
        <taxon>Mucoromycotina</taxon>
        <taxon>Mucoromycetes</taxon>
        <taxon>Mucorales</taxon>
        <taxon>Lichtheimiaceae</taxon>
        <taxon>Lichtheimia</taxon>
    </lineage>
</organism>
<dbReference type="InterPro" id="IPR036047">
    <property type="entry name" value="F-box-like_dom_sf"/>
</dbReference>
<evidence type="ECO:0008006" key="4">
    <source>
        <dbReference type="Google" id="ProtNLM"/>
    </source>
</evidence>
<evidence type="ECO:0000256" key="1">
    <source>
        <dbReference type="SAM" id="MobiDB-lite"/>
    </source>
</evidence>
<proteinExistence type="predicted"/>
<reference evidence="2" key="1">
    <citation type="submission" date="2013-08" db="EMBL/GenBank/DDBJ databases">
        <title>Gene expansion shapes genome architecture in the human pathogen Lichtheimia corymbifera: an evolutionary genomics analysis in the ancient terrestrial Mucorales (Mucoromycotina).</title>
        <authorList>
            <person name="Schwartze V.U."/>
            <person name="Winter S."/>
            <person name="Shelest E."/>
            <person name="Marcet-Houben M."/>
            <person name="Horn F."/>
            <person name="Wehner S."/>
            <person name="Hoffmann K."/>
            <person name="Riege K."/>
            <person name="Sammeth M."/>
            <person name="Nowrousian M."/>
            <person name="Valiante V."/>
            <person name="Linde J."/>
            <person name="Jacobsen I.D."/>
            <person name="Marz M."/>
            <person name="Brakhage A.A."/>
            <person name="Gabaldon T."/>
            <person name="Bocker S."/>
            <person name="Voigt K."/>
        </authorList>
    </citation>
    <scope>NUCLEOTIDE SEQUENCE [LARGE SCALE GENOMIC DNA]</scope>
    <source>
        <strain evidence="2">FSU 9682</strain>
    </source>
</reference>
<dbReference type="SUPFAM" id="SSF52047">
    <property type="entry name" value="RNI-like"/>
    <property type="match status" value="1"/>
</dbReference>
<accession>A0A068S0R8</accession>
<dbReference type="VEuPathDB" id="FungiDB:LCOR_06060.1"/>
<dbReference type="InterPro" id="IPR032675">
    <property type="entry name" value="LRR_dom_sf"/>
</dbReference>
<dbReference type="Proteomes" id="UP000027586">
    <property type="component" value="Unassembled WGS sequence"/>
</dbReference>
<protein>
    <recommendedName>
        <fullName evidence="4">F-box domain-containing protein</fullName>
    </recommendedName>
</protein>
<feature type="region of interest" description="Disordered" evidence="1">
    <location>
        <begin position="1"/>
        <end position="35"/>
    </location>
</feature>
<evidence type="ECO:0000313" key="3">
    <source>
        <dbReference type="Proteomes" id="UP000027586"/>
    </source>
</evidence>
<gene>
    <name evidence="2" type="ORF">LCOR_06060.1</name>
</gene>
<dbReference type="SUPFAM" id="SSF81383">
    <property type="entry name" value="F-box domain"/>
    <property type="match status" value="1"/>
</dbReference>
<name>A0A068S0R8_9FUNG</name>
<dbReference type="EMBL" id="CBTN010000025">
    <property type="protein sequence ID" value="CDH54846.1"/>
    <property type="molecule type" value="Genomic_DNA"/>
</dbReference>
<keyword evidence="3" id="KW-1185">Reference proteome</keyword>
<dbReference type="Gene3D" id="3.80.10.10">
    <property type="entry name" value="Ribonuclease Inhibitor"/>
    <property type="match status" value="1"/>
</dbReference>
<dbReference type="OrthoDB" id="10372078at2759"/>
<sequence>MKAFNTDDDNTRSAMEHPIRNRDQDPGVDGSLNDNEERLESMSTDVAMLLSMGNVDDALSLAKEMTVMVPASSTAVLYQRLAFKVKELSDKMDQAAASMATLNDSISKIDYISRLPFDIVIHIVDYLWGSISNKDDTTTPAFLHVSKHWRKAILESTPFLSYQLPATKLLCHGKPTVSPARIRRMTIRGRVLSFSQLLGIHLVNLQHLCIDISGDTTSCYENYDRSCARGVCTAVRHKYNLDEVMERCPNLVSLKWSGYPLSGGSGTQYRQLHVLQLRDGEDELDELCEKLPCLLVLSIPYILDIDSLYQVSKYCPSLKSLKYNAPHDDVIQWPYEWDKSLEQGIQEYAFHGDGYDDDDAVYVIQHLQHASNTLKYLHIGVCDHTYGFGAEAFPLPQDTTFPQLIRLTCDPEYDDDGRDLFLSIIRRSPCLETFKSLPYSIRWNLPEPVNLMTSCTRLVNTTVMMDDDHQGLDALKRFLNTHIQRGDCSTLRSLSIALWTDQCAQQLLPLIIQLTLLEDLHLAVSLHSPLDMIIDTIATADAMKIQQLKISIVGVCVQHPVFARLQHAHYLRSLIIDADRLCVMAALSLLEVSQLVDLQIPFEGLNDLVIDILRKQFPNLKELESHHIWR</sequence>